<feature type="compositionally biased region" description="Gly residues" evidence="1">
    <location>
        <begin position="25"/>
        <end position="34"/>
    </location>
</feature>
<dbReference type="EMBL" id="CP048626">
    <property type="protein sequence ID" value="QIB58461.1"/>
    <property type="molecule type" value="Genomic_DNA"/>
</dbReference>
<evidence type="ECO:0000313" key="3">
    <source>
        <dbReference type="Proteomes" id="UP000464715"/>
    </source>
</evidence>
<feature type="region of interest" description="Disordered" evidence="1">
    <location>
        <begin position="1"/>
        <end position="45"/>
    </location>
</feature>
<sequence length="45" mass="5146">MNKNEKTNKYQRKMETITEKEENSGRGGHCGGNRGHIRVSDPMEP</sequence>
<dbReference type="Proteomes" id="UP000464715">
    <property type="component" value="Chromosome"/>
</dbReference>
<organism evidence="2 3">
    <name type="scientific">Blautia producta ATCC 27340 = DSM 2950</name>
    <dbReference type="NCBI Taxonomy" id="1121114"/>
    <lineage>
        <taxon>Bacteria</taxon>
        <taxon>Bacillati</taxon>
        <taxon>Bacillota</taxon>
        <taxon>Clostridia</taxon>
        <taxon>Lachnospirales</taxon>
        <taxon>Lachnospiraceae</taxon>
        <taxon>Blautia</taxon>
    </lineage>
</organism>
<feature type="compositionally biased region" description="Basic and acidic residues" evidence="1">
    <location>
        <begin position="1"/>
        <end position="24"/>
    </location>
</feature>
<evidence type="ECO:0000256" key="1">
    <source>
        <dbReference type="SAM" id="MobiDB-lite"/>
    </source>
</evidence>
<proteinExistence type="predicted"/>
<protein>
    <recommendedName>
        <fullName evidence="4">Bacteriocin</fullName>
    </recommendedName>
</protein>
<gene>
    <name evidence="2" type="ORF">GXM18_28795</name>
</gene>
<keyword evidence="3" id="KW-1185">Reference proteome</keyword>
<reference evidence="2 3" key="1">
    <citation type="submission" date="2020-02" db="EMBL/GenBank/DDBJ databases">
        <title>Complete genome sequence of Blautia producta JCM 1471(T).</title>
        <authorList>
            <person name="Tourlousse D.M."/>
            <person name="Sakamoto M."/>
            <person name="Miura T."/>
            <person name="Narita K."/>
            <person name="Ohashi A."/>
            <person name="Uchino Y."/>
            <person name="Yamazoe A."/>
            <person name="Kameyama K."/>
            <person name="Terauchi J."/>
            <person name="Ohkuma M."/>
            <person name="Kawasaki H."/>
            <person name="Sekiguchi Y."/>
        </authorList>
    </citation>
    <scope>NUCLEOTIDE SEQUENCE [LARGE SCALE GENOMIC DNA]</scope>
    <source>
        <strain evidence="2 3">JCM 1471</strain>
    </source>
</reference>
<name>A0ABX6JIC7_9FIRM</name>
<evidence type="ECO:0008006" key="4">
    <source>
        <dbReference type="Google" id="ProtNLM"/>
    </source>
</evidence>
<evidence type="ECO:0000313" key="2">
    <source>
        <dbReference type="EMBL" id="QIB58461.1"/>
    </source>
</evidence>
<accession>A0ABX6JIC7</accession>